<gene>
    <name evidence="2" type="ORF">HV832_14280</name>
</gene>
<keyword evidence="3" id="KW-1185">Reference proteome</keyword>
<dbReference type="Proteomes" id="UP000588051">
    <property type="component" value="Unassembled WGS sequence"/>
</dbReference>
<dbReference type="AlphaFoldDB" id="A0A850QRJ0"/>
<dbReference type="EMBL" id="JABXYJ010000008">
    <property type="protein sequence ID" value="NVO78994.1"/>
    <property type="molecule type" value="Genomic_DNA"/>
</dbReference>
<feature type="transmembrane region" description="Helical" evidence="1">
    <location>
        <begin position="6"/>
        <end position="25"/>
    </location>
</feature>
<accession>A0A850QRJ0</accession>
<comment type="caution">
    <text evidence="2">The sequence shown here is derived from an EMBL/GenBank/DDBJ whole genome shotgun (WGS) entry which is preliminary data.</text>
</comment>
<protein>
    <submittedName>
        <fullName evidence="2">Uncharacterized protein</fullName>
    </submittedName>
</protein>
<proteinExistence type="predicted"/>
<keyword evidence="1" id="KW-0812">Transmembrane</keyword>
<feature type="transmembrane region" description="Helical" evidence="1">
    <location>
        <begin position="46"/>
        <end position="69"/>
    </location>
</feature>
<evidence type="ECO:0000313" key="2">
    <source>
        <dbReference type="EMBL" id="NVO78994.1"/>
    </source>
</evidence>
<organism evidence="2 3">
    <name type="scientific">Undibacterium oligocarboniphilum</name>
    <dbReference type="NCBI Taxonomy" id="666702"/>
    <lineage>
        <taxon>Bacteria</taxon>
        <taxon>Pseudomonadati</taxon>
        <taxon>Pseudomonadota</taxon>
        <taxon>Betaproteobacteria</taxon>
        <taxon>Burkholderiales</taxon>
        <taxon>Oxalobacteraceae</taxon>
        <taxon>Undibacterium</taxon>
    </lineage>
</organism>
<sequence length="104" mass="12091">MTAFISLFVIELILFWYAISIYWKYRFRIFKNKDVESSFLMRTGMTIGAAVLINFLGFAVIMFASVFLIEVIRSQTILELDQKENEKQKLKKQAIEASEPLSPT</sequence>
<keyword evidence="1" id="KW-1133">Transmembrane helix</keyword>
<name>A0A850QRJ0_9BURK</name>
<evidence type="ECO:0000256" key="1">
    <source>
        <dbReference type="SAM" id="Phobius"/>
    </source>
</evidence>
<dbReference type="RefSeq" id="WP_176804529.1">
    <property type="nucleotide sequence ID" value="NZ_JABXYJ010000008.1"/>
</dbReference>
<reference evidence="2 3" key="1">
    <citation type="submission" date="2020-06" db="EMBL/GenBank/DDBJ databases">
        <authorList>
            <person name="Qiu C."/>
            <person name="Liu Z."/>
        </authorList>
    </citation>
    <scope>NUCLEOTIDE SEQUENCE [LARGE SCALE GENOMIC DNA]</scope>
    <source>
        <strain evidence="2 3">EM 1</strain>
    </source>
</reference>
<evidence type="ECO:0000313" key="3">
    <source>
        <dbReference type="Proteomes" id="UP000588051"/>
    </source>
</evidence>
<keyword evidence="1" id="KW-0472">Membrane</keyword>